<reference evidence="1" key="2">
    <citation type="submission" date="2011-02" db="EMBL/GenBank/DDBJ databases">
        <authorList>
            <person name="MacLean D."/>
        </authorList>
    </citation>
    <scope>NUCLEOTIDE SEQUENCE</scope>
</reference>
<name>F0WUN9_9STRA</name>
<proteinExistence type="predicted"/>
<accession>F0WUN9</accession>
<dbReference type="HOGENOM" id="CLU_2763152_0_0_1"/>
<gene>
    <name evidence="1" type="primary">AlNc14C276G10046</name>
    <name evidence="1" type="ORF">ALNC14_112640</name>
</gene>
<sequence length="70" mass="7863">MDRLYRSLPSSNRFSNALTTQIKSSIHDMLVPGTPEKTSRTDPSNKKVQNFTSSLLHLATESILQMTVKL</sequence>
<protein>
    <submittedName>
        <fullName evidence="1">AlNc14C276G10046 protein</fullName>
    </submittedName>
</protein>
<evidence type="ECO:0000313" key="1">
    <source>
        <dbReference type="EMBL" id="CCA25120.1"/>
    </source>
</evidence>
<organism evidence="1">
    <name type="scientific">Albugo laibachii Nc14</name>
    <dbReference type="NCBI Taxonomy" id="890382"/>
    <lineage>
        <taxon>Eukaryota</taxon>
        <taxon>Sar</taxon>
        <taxon>Stramenopiles</taxon>
        <taxon>Oomycota</taxon>
        <taxon>Peronosporomycetes</taxon>
        <taxon>Albuginales</taxon>
        <taxon>Albuginaceae</taxon>
        <taxon>Albugo</taxon>
    </lineage>
</organism>
<reference evidence="1" key="1">
    <citation type="journal article" date="2011" name="PLoS Biol.">
        <title>Gene gain and loss during evolution of obligate parasitism in the white rust pathogen of Arabidopsis thaliana.</title>
        <authorList>
            <person name="Kemen E."/>
            <person name="Gardiner A."/>
            <person name="Schultz-Larsen T."/>
            <person name="Kemen A.C."/>
            <person name="Balmuth A.L."/>
            <person name="Robert-Seilaniantz A."/>
            <person name="Bailey K."/>
            <person name="Holub E."/>
            <person name="Studholme D.J."/>
            <person name="Maclean D."/>
            <person name="Jones J.D."/>
        </authorList>
    </citation>
    <scope>NUCLEOTIDE SEQUENCE</scope>
</reference>
<dbReference type="EMBL" id="FR824321">
    <property type="protein sequence ID" value="CCA25120.1"/>
    <property type="molecule type" value="Genomic_DNA"/>
</dbReference>
<dbReference type="AlphaFoldDB" id="F0WUN9"/>